<dbReference type="eggNOG" id="KOG3882">
    <property type="taxonomic scope" value="Eukaryota"/>
</dbReference>
<feature type="compositionally biased region" description="Gly residues" evidence="8">
    <location>
        <begin position="289"/>
        <end position="312"/>
    </location>
</feature>
<dbReference type="Pfam" id="PF00335">
    <property type="entry name" value="Tetraspanin"/>
    <property type="match status" value="1"/>
</dbReference>
<keyword evidence="11" id="KW-1185">Reference proteome</keyword>
<dbReference type="FunFam" id="1.10.1450.10:FF:000002">
    <property type="entry name" value="Retinal outer segment membrane protein 1"/>
    <property type="match status" value="1"/>
</dbReference>
<comment type="subcellular location">
    <subcellularLocation>
        <location evidence="1">Membrane</location>
        <topology evidence="1">Multi-pass membrane protein</topology>
    </subcellularLocation>
    <subcellularLocation>
        <location evidence="2">Photoreceptor inner segment</location>
    </subcellularLocation>
</comment>
<dbReference type="CDD" id="cd03162">
    <property type="entry name" value="peripherin_like_LEL"/>
    <property type="match status" value="1"/>
</dbReference>
<evidence type="ECO:0000256" key="7">
    <source>
        <dbReference type="ARBA" id="ARBA00023305"/>
    </source>
</evidence>
<dbReference type="InterPro" id="IPR042026">
    <property type="entry name" value="Peripherin_LEL"/>
</dbReference>
<feature type="compositionally biased region" description="Gly residues" evidence="8">
    <location>
        <begin position="65"/>
        <end position="77"/>
    </location>
</feature>
<evidence type="ECO:0000256" key="3">
    <source>
        <dbReference type="ARBA" id="ARBA00010674"/>
    </source>
</evidence>
<dbReference type="OMA" id="RWEMAAI"/>
<keyword evidence="5 9" id="KW-1133">Transmembrane helix</keyword>
<evidence type="ECO:0000313" key="10">
    <source>
        <dbReference type="Ensembl" id="ENSMODP00000009666.2"/>
    </source>
</evidence>
<evidence type="ECO:0000256" key="5">
    <source>
        <dbReference type="ARBA" id="ARBA00022989"/>
    </source>
</evidence>
<accession>F7A9U2</accession>
<dbReference type="STRING" id="13616.ENSMODP00000009666"/>
<reference evidence="10" key="3">
    <citation type="submission" date="2025-09" db="UniProtKB">
        <authorList>
            <consortium name="Ensembl"/>
        </authorList>
    </citation>
    <scope>IDENTIFICATION</scope>
</reference>
<evidence type="ECO:0000256" key="8">
    <source>
        <dbReference type="SAM" id="MobiDB-lite"/>
    </source>
</evidence>
<comment type="similarity">
    <text evidence="3">Belongs to the PRPH2/ROM1 family.</text>
</comment>
<evidence type="ECO:0000256" key="9">
    <source>
        <dbReference type="SAM" id="Phobius"/>
    </source>
</evidence>
<reference evidence="10 11" key="1">
    <citation type="journal article" date="2007" name="Nature">
        <title>Genome of the marsupial Monodelphis domestica reveals innovation in non-coding sequences.</title>
        <authorList>
            <person name="Mikkelsen T.S."/>
            <person name="Wakefield M.J."/>
            <person name="Aken B."/>
            <person name="Amemiya C.T."/>
            <person name="Chang J.L."/>
            <person name="Duke S."/>
            <person name="Garber M."/>
            <person name="Gentles A.J."/>
            <person name="Goodstadt L."/>
            <person name="Heger A."/>
            <person name="Jurka J."/>
            <person name="Kamal M."/>
            <person name="Mauceli E."/>
            <person name="Searle S.M."/>
            <person name="Sharpe T."/>
            <person name="Baker M.L."/>
            <person name="Batzer M.A."/>
            <person name="Benos P.V."/>
            <person name="Belov K."/>
            <person name="Clamp M."/>
            <person name="Cook A."/>
            <person name="Cuff J."/>
            <person name="Das R."/>
            <person name="Davidow L."/>
            <person name="Deakin J.E."/>
            <person name="Fazzari M.J."/>
            <person name="Glass J.L."/>
            <person name="Grabherr M."/>
            <person name="Greally J.M."/>
            <person name="Gu W."/>
            <person name="Hore T.A."/>
            <person name="Huttley G.A."/>
            <person name="Kleber M."/>
            <person name="Jirtle R.L."/>
            <person name="Koina E."/>
            <person name="Lee J.T."/>
            <person name="Mahony S."/>
            <person name="Marra M.A."/>
            <person name="Miller R.D."/>
            <person name="Nicholls R.D."/>
            <person name="Oda M."/>
            <person name="Papenfuss A.T."/>
            <person name="Parra Z.E."/>
            <person name="Pollock D.D."/>
            <person name="Ray D.A."/>
            <person name="Schein J.E."/>
            <person name="Speed T.P."/>
            <person name="Thompson K."/>
            <person name="VandeBerg J.L."/>
            <person name="Wade C.M."/>
            <person name="Walker J.A."/>
            <person name="Waters P.D."/>
            <person name="Webber C."/>
            <person name="Weidman J.R."/>
            <person name="Xie X."/>
            <person name="Zody M.C."/>
            <person name="Baldwin J."/>
            <person name="Abdouelleil A."/>
            <person name="Abdulkadir J."/>
            <person name="Abebe A."/>
            <person name="Abera B."/>
            <person name="Abreu J."/>
            <person name="Acer S.C."/>
            <person name="Aftuck L."/>
            <person name="Alexander A."/>
            <person name="An P."/>
            <person name="Anderson E."/>
            <person name="Anderson S."/>
            <person name="Arachi H."/>
            <person name="Azer M."/>
            <person name="Bachantsang P."/>
            <person name="Barry A."/>
            <person name="Bayul T."/>
            <person name="Berlin A."/>
            <person name="Bessette D."/>
            <person name="Bloom T."/>
            <person name="Bloom T."/>
            <person name="Boguslavskiy L."/>
            <person name="Bonnet C."/>
            <person name="Boukhgalter B."/>
            <person name="Bourzgui I."/>
            <person name="Brown A."/>
            <person name="Cahill P."/>
            <person name="Channer S."/>
            <person name="Cheshatsang Y."/>
            <person name="Chuda L."/>
            <person name="Citroen M."/>
            <person name="Collymore A."/>
            <person name="Cooke P."/>
            <person name="Costello M."/>
            <person name="D'Aco K."/>
            <person name="Daza R."/>
            <person name="De Haan G."/>
            <person name="DeGray S."/>
            <person name="DeMaso C."/>
            <person name="Dhargay N."/>
            <person name="Dooley K."/>
            <person name="Dooley E."/>
            <person name="Doricent M."/>
            <person name="Dorje P."/>
            <person name="Dorjee K."/>
            <person name="Dupes A."/>
            <person name="Elong R."/>
            <person name="Falk J."/>
            <person name="Farina A."/>
            <person name="Faro S."/>
            <person name="Ferguson D."/>
            <person name="Fisher S."/>
            <person name="Foley C.D."/>
            <person name="Franke A."/>
            <person name="Friedrich D."/>
            <person name="Gadbois L."/>
            <person name="Gearin G."/>
            <person name="Gearin C.R."/>
            <person name="Giannoukos G."/>
            <person name="Goode T."/>
            <person name="Graham J."/>
            <person name="Grandbois E."/>
            <person name="Grewal S."/>
            <person name="Gyaltsen K."/>
            <person name="Hafez N."/>
            <person name="Hagos B."/>
            <person name="Hall J."/>
            <person name="Henson C."/>
            <person name="Hollinger A."/>
            <person name="Honan T."/>
            <person name="Huard M.D."/>
            <person name="Hughes L."/>
            <person name="Hurhula B."/>
            <person name="Husby M.E."/>
            <person name="Kamat A."/>
            <person name="Kanga B."/>
            <person name="Kashin S."/>
            <person name="Khazanovich D."/>
            <person name="Kisner P."/>
            <person name="Lance K."/>
            <person name="Lara M."/>
            <person name="Lee W."/>
            <person name="Lennon N."/>
            <person name="Letendre F."/>
            <person name="LeVine R."/>
            <person name="Lipovsky A."/>
            <person name="Liu X."/>
            <person name="Liu J."/>
            <person name="Liu S."/>
            <person name="Lokyitsang T."/>
            <person name="Lokyitsang Y."/>
            <person name="Lubonja R."/>
            <person name="Lui A."/>
            <person name="MacDonald P."/>
            <person name="Magnisalis V."/>
            <person name="Maru K."/>
            <person name="Matthews C."/>
            <person name="McCusker W."/>
            <person name="McDonough S."/>
            <person name="Mehta T."/>
            <person name="Meldrim J."/>
            <person name="Meneus L."/>
            <person name="Mihai O."/>
            <person name="Mihalev A."/>
            <person name="Mihova T."/>
            <person name="Mittelman R."/>
            <person name="Mlenga V."/>
            <person name="Montmayeur A."/>
            <person name="Mulrain L."/>
            <person name="Navidi A."/>
            <person name="Naylor J."/>
            <person name="Negash T."/>
            <person name="Nguyen T."/>
            <person name="Nguyen N."/>
            <person name="Nicol R."/>
            <person name="Norbu C."/>
            <person name="Norbu N."/>
            <person name="Novod N."/>
            <person name="O'Neill B."/>
            <person name="Osman S."/>
            <person name="Markiewicz E."/>
            <person name="Oyono O.L."/>
            <person name="Patti C."/>
            <person name="Phunkhang P."/>
            <person name="Pierre F."/>
            <person name="Priest M."/>
            <person name="Raghuraman S."/>
            <person name="Rege F."/>
            <person name="Reyes R."/>
            <person name="Rise C."/>
            <person name="Rogov P."/>
            <person name="Ross K."/>
            <person name="Ryan E."/>
            <person name="Settipalli S."/>
            <person name="Shea T."/>
            <person name="Sherpa N."/>
            <person name="Shi L."/>
            <person name="Shih D."/>
            <person name="Sparrow T."/>
            <person name="Spaulding J."/>
            <person name="Stalker J."/>
            <person name="Stange-Thomann N."/>
            <person name="Stavropoulos S."/>
            <person name="Stone C."/>
            <person name="Strader C."/>
            <person name="Tesfaye S."/>
            <person name="Thomson T."/>
            <person name="Thoulutsang Y."/>
            <person name="Thoulutsang D."/>
            <person name="Topham K."/>
            <person name="Topping I."/>
            <person name="Tsamla T."/>
            <person name="Vassiliev H."/>
            <person name="Vo A."/>
            <person name="Wangchuk T."/>
            <person name="Wangdi T."/>
            <person name="Weiand M."/>
            <person name="Wilkinson J."/>
            <person name="Wilson A."/>
            <person name="Yadav S."/>
            <person name="Young G."/>
            <person name="Yu Q."/>
            <person name="Zembek L."/>
            <person name="Zhong D."/>
            <person name="Zimmer A."/>
            <person name="Zwirko Z."/>
            <person name="Jaffe D.B."/>
            <person name="Alvarez P."/>
            <person name="Brockman W."/>
            <person name="Butler J."/>
            <person name="Chin C."/>
            <person name="Gnerre S."/>
            <person name="MacCallum I."/>
            <person name="Graves J.A."/>
            <person name="Ponting C.P."/>
            <person name="Breen M."/>
            <person name="Samollow P.B."/>
            <person name="Lander E.S."/>
            <person name="Lindblad-Toh K."/>
        </authorList>
    </citation>
    <scope>NUCLEOTIDE SEQUENCE [LARGE SCALE GENOMIC DNA]</scope>
</reference>
<dbReference type="Proteomes" id="UP000002280">
    <property type="component" value="Chromosome 5"/>
</dbReference>
<feature type="compositionally biased region" description="Basic residues" evidence="8">
    <location>
        <begin position="167"/>
        <end position="176"/>
    </location>
</feature>
<evidence type="ECO:0000256" key="2">
    <source>
        <dbReference type="ARBA" id="ARBA00004437"/>
    </source>
</evidence>
<feature type="compositionally biased region" description="Low complexity" evidence="8">
    <location>
        <begin position="7"/>
        <end position="22"/>
    </location>
</feature>
<keyword evidence="4 9" id="KW-0812">Transmembrane</keyword>
<reference evidence="10" key="2">
    <citation type="submission" date="2025-08" db="UniProtKB">
        <authorList>
            <consortium name="Ensembl"/>
        </authorList>
    </citation>
    <scope>IDENTIFICATION</scope>
</reference>
<feature type="transmembrane region" description="Helical" evidence="9">
    <location>
        <begin position="482"/>
        <end position="507"/>
    </location>
</feature>
<dbReference type="Gene3D" id="1.10.1450.10">
    <property type="entry name" value="Tetraspanin"/>
    <property type="match status" value="1"/>
</dbReference>
<organism evidence="10 11">
    <name type="scientific">Monodelphis domestica</name>
    <name type="common">Gray short-tailed opossum</name>
    <dbReference type="NCBI Taxonomy" id="13616"/>
    <lineage>
        <taxon>Eukaryota</taxon>
        <taxon>Metazoa</taxon>
        <taxon>Chordata</taxon>
        <taxon>Craniata</taxon>
        <taxon>Vertebrata</taxon>
        <taxon>Euteleostomi</taxon>
        <taxon>Mammalia</taxon>
        <taxon>Metatheria</taxon>
        <taxon>Didelphimorphia</taxon>
        <taxon>Didelphidae</taxon>
        <taxon>Monodelphis</taxon>
    </lineage>
</organism>
<feature type="transmembrane region" description="Helical" evidence="9">
    <location>
        <begin position="449"/>
        <end position="470"/>
    </location>
</feature>
<proteinExistence type="inferred from homology"/>
<dbReference type="InterPro" id="IPR008952">
    <property type="entry name" value="Tetraspanin_EC2_sf"/>
</dbReference>
<feature type="compositionally biased region" description="Low complexity" evidence="8">
    <location>
        <begin position="92"/>
        <end position="115"/>
    </location>
</feature>
<protein>
    <recommendedName>
        <fullName evidence="12">Retinal outer segment membrane protein 1</fullName>
    </recommendedName>
</protein>
<evidence type="ECO:0000313" key="11">
    <source>
        <dbReference type="Proteomes" id="UP000002280"/>
    </source>
</evidence>
<evidence type="ECO:0000256" key="1">
    <source>
        <dbReference type="ARBA" id="ARBA00004141"/>
    </source>
</evidence>
<dbReference type="GO" id="GO:0007601">
    <property type="term" value="P:visual perception"/>
    <property type="evidence" value="ECO:0007669"/>
    <property type="project" value="UniProtKB-KW"/>
</dbReference>
<dbReference type="AlphaFoldDB" id="F7A9U2"/>
<feature type="region of interest" description="Disordered" evidence="8">
    <location>
        <begin position="1"/>
        <end position="312"/>
    </location>
</feature>
<evidence type="ECO:0000256" key="6">
    <source>
        <dbReference type="ARBA" id="ARBA00023136"/>
    </source>
</evidence>
<evidence type="ECO:0008006" key="12">
    <source>
        <dbReference type="Google" id="ProtNLM"/>
    </source>
</evidence>
<name>F7A9U2_MONDO</name>
<dbReference type="HOGENOM" id="CLU_068903_0_0_1"/>
<dbReference type="Ensembl" id="ENSMODT00000009857.2">
    <property type="protein sequence ID" value="ENSMODP00000009666.2"/>
    <property type="gene ID" value="ENSMODG00000007785.3"/>
</dbReference>
<dbReference type="InterPro" id="IPR018499">
    <property type="entry name" value="Tetraspanin/Peripherin"/>
</dbReference>
<sequence>KGHKSAWPRAPRPSGWPGSPRRGCWGVAGQEGPRGCWRRQRRGEPGGRRGGGGGRCEGSPIPGAHRGGGGRLQGAGGQRAPLPQPESPQDFGQGSLHQLHLLLLDPQPLAQGPQAVRGPRLAPTYGGREGHHPGLSPDAHPVLSAGPPGVALTRARGPGHPAPGVRPRLRLRRCRQGHGPPGEGTGPSGRARAPEGQGAIRALRGKQTPARPPDGRGAARKRWGGRAAWVTPPCPGGRAPTGRKGGRGRAHSSAGGAPAHWLPLSEGTRGKGPGSTPPNQPRLRDWGKACGGGGAGGGRRGGATGLSVSSGGGARAICAGREGGWGWREEGNKLLGPGGGSLGYWGQVGISPALSRARLTQRPWPAPGPWQAPPHSPGQRWEMAAILPLSLPLQARIRLAQGLWLFSWLLALAGGLTLISSGYLLIQLWQLSPFLDPLCSFPALPKTALAAGAAALGTGVVGAGATRASLDVARYPPWRGVLGPALVVGTVGGGGLLVLAVGLALALPRGLDAALEEGLGAALAHYKDTEVPGHCNAKRLMDELQLGHHCCGRHSYKDWFTVQWISNRYLDPNDQDIIDQLQSNVEGLYLIDGVPFSCCNPNAPRPCLQNQLSNPQAYRQRSLNLWEQGCHGVLLAHLWGLASTLGTVLGATLLLQVLVLLGLRYLHTALEGLGGAIDAEGDTQGYLFSGGLKEMLKSAFHQGLCAQRPVPEEVPPEAPAEEVLPEE</sequence>
<keyword evidence="6 9" id="KW-0472">Membrane</keyword>
<evidence type="ECO:0000256" key="4">
    <source>
        <dbReference type="ARBA" id="ARBA00022692"/>
    </source>
</evidence>
<dbReference type="PRINTS" id="PR00218">
    <property type="entry name" value="PERIPHERNRDS"/>
</dbReference>
<dbReference type="SUPFAM" id="SSF48652">
    <property type="entry name" value="Tetraspanin"/>
    <property type="match status" value="1"/>
</dbReference>
<feature type="transmembrane region" description="Helical" evidence="9">
    <location>
        <begin position="638"/>
        <end position="663"/>
    </location>
</feature>
<keyword evidence="7" id="KW-0844">Vision</keyword>
<dbReference type="Bgee" id="ENSMODG00000007785">
    <property type="expression patterns" value="Expressed in lung and 18 other cell types or tissues"/>
</dbReference>
<dbReference type="InterPro" id="IPR000830">
    <property type="entry name" value="Peripherin/rom-1"/>
</dbReference>
<dbReference type="GO" id="GO:0001917">
    <property type="term" value="C:photoreceptor inner segment"/>
    <property type="evidence" value="ECO:0007669"/>
    <property type="project" value="UniProtKB-SubCell"/>
</dbReference>
<dbReference type="InParanoid" id="F7A9U2"/>
<dbReference type="GO" id="GO:0005886">
    <property type="term" value="C:plasma membrane"/>
    <property type="evidence" value="ECO:0000318"/>
    <property type="project" value="GO_Central"/>
</dbReference>
<dbReference type="GeneTree" id="ENSGT00940000159921"/>
<keyword evidence="7" id="KW-0716">Sensory transduction</keyword>
<feature type="transmembrane region" description="Helical" evidence="9">
    <location>
        <begin position="403"/>
        <end position="429"/>
    </location>
</feature>